<accession>A0A498QY05</accession>
<dbReference type="InterPro" id="IPR041657">
    <property type="entry name" value="HTH_17"/>
</dbReference>
<dbReference type="NCBIfam" id="TIGR01764">
    <property type="entry name" value="excise"/>
    <property type="match status" value="1"/>
</dbReference>
<gene>
    <name evidence="2" type="ORF">LAUMK142_04086</name>
</gene>
<evidence type="ECO:0000313" key="3">
    <source>
        <dbReference type="Proteomes" id="UP000268285"/>
    </source>
</evidence>
<dbReference type="EMBL" id="UPHU01000001">
    <property type="protein sequence ID" value="VBA53487.1"/>
    <property type="molecule type" value="Genomic_DNA"/>
</dbReference>
<dbReference type="AlphaFoldDB" id="A0A498QY05"/>
<dbReference type="InterPro" id="IPR010093">
    <property type="entry name" value="SinI_DNA-bd"/>
</dbReference>
<feature type="domain" description="Helix-turn-helix" evidence="1">
    <location>
        <begin position="24"/>
        <end position="68"/>
    </location>
</feature>
<dbReference type="RefSeq" id="WP_063468502.1">
    <property type="nucleotide sequence ID" value="NZ_UPHN01000122.1"/>
</dbReference>
<dbReference type="Proteomes" id="UP000268285">
    <property type="component" value="Unassembled WGS sequence"/>
</dbReference>
<reference evidence="2 3" key="1">
    <citation type="submission" date="2018-09" db="EMBL/GenBank/DDBJ databases">
        <authorList>
            <person name="Tagini F."/>
        </authorList>
    </citation>
    <scope>NUCLEOTIDE SEQUENCE [LARGE SCALE GENOMIC DNA]</scope>
    <source>
        <strain evidence="2 3">MK142</strain>
    </source>
</reference>
<dbReference type="GO" id="GO:0003677">
    <property type="term" value="F:DNA binding"/>
    <property type="evidence" value="ECO:0007669"/>
    <property type="project" value="InterPro"/>
</dbReference>
<name>A0A498QY05_9MYCO</name>
<protein>
    <recommendedName>
        <fullName evidence="1">Helix-turn-helix domain-containing protein</fullName>
    </recommendedName>
</protein>
<evidence type="ECO:0000313" key="2">
    <source>
        <dbReference type="EMBL" id="VBA53487.1"/>
    </source>
</evidence>
<dbReference type="Pfam" id="PF12728">
    <property type="entry name" value="HTH_17"/>
    <property type="match status" value="1"/>
</dbReference>
<sequence length="75" mass="7980">MSKSSSGAQTSKAVATEISPRRLISTTKAADRLNVSPGTIRQYIADGKLRGYKIGGLIKCDVKELDALIVTIDNS</sequence>
<keyword evidence="3" id="KW-1185">Reference proteome</keyword>
<dbReference type="InterPro" id="IPR009061">
    <property type="entry name" value="DNA-bd_dom_put_sf"/>
</dbReference>
<dbReference type="SUPFAM" id="SSF46955">
    <property type="entry name" value="Putative DNA-binding domain"/>
    <property type="match status" value="1"/>
</dbReference>
<organism evidence="2 3">
    <name type="scientific">Mycobacterium pseudokansasii</name>
    <dbReference type="NCBI Taxonomy" id="2341080"/>
    <lineage>
        <taxon>Bacteria</taxon>
        <taxon>Bacillati</taxon>
        <taxon>Actinomycetota</taxon>
        <taxon>Actinomycetes</taxon>
        <taxon>Mycobacteriales</taxon>
        <taxon>Mycobacteriaceae</taxon>
        <taxon>Mycobacterium</taxon>
    </lineage>
</organism>
<dbReference type="OrthoDB" id="4870800at2"/>
<proteinExistence type="predicted"/>
<evidence type="ECO:0000259" key="1">
    <source>
        <dbReference type="Pfam" id="PF12728"/>
    </source>
</evidence>